<keyword evidence="2" id="KW-1185">Reference proteome</keyword>
<protein>
    <submittedName>
        <fullName evidence="1">Uncharacterized protein</fullName>
    </submittedName>
</protein>
<name>A0A4Y2II51_ARAVE</name>
<sequence>MKMLHRAVHVKRQAHREATRGLFWDRPRYFELWSDDKDDICFGPSPQTFKNNINVQQEAYTTYLRWNSVPSLGPCGPKPRP</sequence>
<dbReference type="Proteomes" id="UP000499080">
    <property type="component" value="Unassembled WGS sequence"/>
</dbReference>
<proteinExistence type="predicted"/>
<evidence type="ECO:0000313" key="1">
    <source>
        <dbReference type="EMBL" id="GBM76656.1"/>
    </source>
</evidence>
<gene>
    <name evidence="1" type="ORF">AVEN_94247_1</name>
</gene>
<dbReference type="AlphaFoldDB" id="A0A4Y2II51"/>
<comment type="caution">
    <text evidence="1">The sequence shown here is derived from an EMBL/GenBank/DDBJ whole genome shotgun (WGS) entry which is preliminary data.</text>
</comment>
<evidence type="ECO:0000313" key="2">
    <source>
        <dbReference type="Proteomes" id="UP000499080"/>
    </source>
</evidence>
<accession>A0A4Y2II51</accession>
<reference evidence="1 2" key="1">
    <citation type="journal article" date="2019" name="Sci. Rep.">
        <title>Orb-weaving spider Araneus ventricosus genome elucidates the spidroin gene catalogue.</title>
        <authorList>
            <person name="Kono N."/>
            <person name="Nakamura H."/>
            <person name="Ohtoshi R."/>
            <person name="Moran D.A.P."/>
            <person name="Shinohara A."/>
            <person name="Yoshida Y."/>
            <person name="Fujiwara M."/>
            <person name="Mori M."/>
            <person name="Tomita M."/>
            <person name="Arakawa K."/>
        </authorList>
    </citation>
    <scope>NUCLEOTIDE SEQUENCE [LARGE SCALE GENOMIC DNA]</scope>
</reference>
<dbReference type="EMBL" id="BGPR01002638">
    <property type="protein sequence ID" value="GBM76656.1"/>
    <property type="molecule type" value="Genomic_DNA"/>
</dbReference>
<organism evidence="1 2">
    <name type="scientific">Araneus ventricosus</name>
    <name type="common">Orbweaver spider</name>
    <name type="synonym">Epeira ventricosa</name>
    <dbReference type="NCBI Taxonomy" id="182803"/>
    <lineage>
        <taxon>Eukaryota</taxon>
        <taxon>Metazoa</taxon>
        <taxon>Ecdysozoa</taxon>
        <taxon>Arthropoda</taxon>
        <taxon>Chelicerata</taxon>
        <taxon>Arachnida</taxon>
        <taxon>Araneae</taxon>
        <taxon>Araneomorphae</taxon>
        <taxon>Entelegynae</taxon>
        <taxon>Araneoidea</taxon>
        <taxon>Araneidae</taxon>
        <taxon>Araneus</taxon>
    </lineage>
</organism>